<dbReference type="Ensembl" id="ENSCSET00000012793.1">
    <property type="protein sequence ID" value="ENSCSEP00000012642.1"/>
    <property type="gene ID" value="ENSCSEG00000008172.1"/>
</dbReference>
<reference evidence="1" key="2">
    <citation type="submission" date="2025-09" db="UniProtKB">
        <authorList>
            <consortium name="Ensembl"/>
        </authorList>
    </citation>
    <scope>IDENTIFICATION</scope>
</reference>
<proteinExistence type="predicted"/>
<sequence length="50" mass="5732">MASLSATLTYDTLRFGEFEDFPETSEPVWILGKEYNALTGKKEKLYILLT</sequence>
<reference evidence="1" key="1">
    <citation type="submission" date="2025-08" db="UniProtKB">
        <authorList>
            <consortium name="Ensembl"/>
        </authorList>
    </citation>
    <scope>IDENTIFICATION</scope>
</reference>
<dbReference type="Proteomes" id="UP000265120">
    <property type="component" value="Unassembled WGS sequence"/>
</dbReference>
<protein>
    <submittedName>
        <fullName evidence="1">Uncharacterized protein</fullName>
    </submittedName>
</protein>
<dbReference type="STRING" id="244447.ENSCSEP00000012642"/>
<name>A0A3P8VE28_CYNSE</name>
<dbReference type="GeneTree" id="ENSGT00940000175651"/>
<organism evidence="1 2">
    <name type="scientific">Cynoglossus semilaevis</name>
    <name type="common">Tongue sole</name>
    <dbReference type="NCBI Taxonomy" id="244447"/>
    <lineage>
        <taxon>Eukaryota</taxon>
        <taxon>Metazoa</taxon>
        <taxon>Chordata</taxon>
        <taxon>Craniata</taxon>
        <taxon>Vertebrata</taxon>
        <taxon>Euteleostomi</taxon>
        <taxon>Actinopterygii</taxon>
        <taxon>Neopterygii</taxon>
        <taxon>Teleostei</taxon>
        <taxon>Neoteleostei</taxon>
        <taxon>Acanthomorphata</taxon>
        <taxon>Carangaria</taxon>
        <taxon>Pleuronectiformes</taxon>
        <taxon>Pleuronectoidei</taxon>
        <taxon>Cynoglossidae</taxon>
        <taxon>Cynoglossinae</taxon>
        <taxon>Cynoglossus</taxon>
    </lineage>
</organism>
<accession>A0A3P8VE28</accession>
<dbReference type="AlphaFoldDB" id="A0A3P8VE28"/>
<evidence type="ECO:0000313" key="1">
    <source>
        <dbReference type="Ensembl" id="ENSCSEP00000012642.1"/>
    </source>
</evidence>
<dbReference type="InParanoid" id="A0A3P8VE28"/>
<evidence type="ECO:0000313" key="2">
    <source>
        <dbReference type="Proteomes" id="UP000265120"/>
    </source>
</evidence>
<keyword evidence="2" id="KW-1185">Reference proteome</keyword>